<reference evidence="5 6" key="1">
    <citation type="journal article" date="2017" name="Nat. Ecol. Evol.">
        <title>Scallop genome provides insights into evolution of bilaterian karyotype and development.</title>
        <authorList>
            <person name="Wang S."/>
            <person name="Zhang J."/>
            <person name="Jiao W."/>
            <person name="Li J."/>
            <person name="Xun X."/>
            <person name="Sun Y."/>
            <person name="Guo X."/>
            <person name="Huan P."/>
            <person name="Dong B."/>
            <person name="Zhang L."/>
            <person name="Hu X."/>
            <person name="Sun X."/>
            <person name="Wang J."/>
            <person name="Zhao C."/>
            <person name="Wang Y."/>
            <person name="Wang D."/>
            <person name="Huang X."/>
            <person name="Wang R."/>
            <person name="Lv J."/>
            <person name="Li Y."/>
            <person name="Zhang Z."/>
            <person name="Liu B."/>
            <person name="Lu W."/>
            <person name="Hui Y."/>
            <person name="Liang J."/>
            <person name="Zhou Z."/>
            <person name="Hou R."/>
            <person name="Li X."/>
            <person name="Liu Y."/>
            <person name="Li H."/>
            <person name="Ning X."/>
            <person name="Lin Y."/>
            <person name="Zhao L."/>
            <person name="Xing Q."/>
            <person name="Dou J."/>
            <person name="Li Y."/>
            <person name="Mao J."/>
            <person name="Guo H."/>
            <person name="Dou H."/>
            <person name="Li T."/>
            <person name="Mu C."/>
            <person name="Jiang W."/>
            <person name="Fu Q."/>
            <person name="Fu X."/>
            <person name="Miao Y."/>
            <person name="Liu J."/>
            <person name="Yu Q."/>
            <person name="Li R."/>
            <person name="Liao H."/>
            <person name="Li X."/>
            <person name="Kong Y."/>
            <person name="Jiang Z."/>
            <person name="Chourrout D."/>
            <person name="Li R."/>
            <person name="Bao Z."/>
        </authorList>
    </citation>
    <scope>NUCLEOTIDE SEQUENCE [LARGE SCALE GENOMIC DNA]</scope>
    <source>
        <strain evidence="5 6">PY_sf001</strain>
    </source>
</reference>
<evidence type="ECO:0000256" key="1">
    <source>
        <dbReference type="ARBA" id="ARBA00008344"/>
    </source>
</evidence>
<gene>
    <name evidence="5" type="ORF">KP79_PYT07162</name>
</gene>
<dbReference type="InterPro" id="IPR027417">
    <property type="entry name" value="P-loop_NTPase"/>
</dbReference>
<dbReference type="GO" id="GO:0005525">
    <property type="term" value="F:GTP binding"/>
    <property type="evidence" value="ECO:0007669"/>
    <property type="project" value="InterPro"/>
</dbReference>
<comment type="catalytic activity">
    <reaction evidence="4">
        <text>GTP + H2O = GDP + phosphate + H(+)</text>
        <dbReference type="Rhea" id="RHEA:19669"/>
        <dbReference type="ChEBI" id="CHEBI:15377"/>
        <dbReference type="ChEBI" id="CHEBI:15378"/>
        <dbReference type="ChEBI" id="CHEBI:37565"/>
        <dbReference type="ChEBI" id="CHEBI:43474"/>
        <dbReference type="ChEBI" id="CHEBI:58189"/>
        <dbReference type="EC" id="3.6.5.2"/>
    </reaction>
</comment>
<dbReference type="OrthoDB" id="18798at2759"/>
<evidence type="ECO:0000256" key="3">
    <source>
        <dbReference type="ARBA" id="ARBA00022801"/>
    </source>
</evidence>
<dbReference type="InterPro" id="IPR001806">
    <property type="entry name" value="Small_GTPase"/>
</dbReference>
<evidence type="ECO:0000313" key="6">
    <source>
        <dbReference type="Proteomes" id="UP000242188"/>
    </source>
</evidence>
<dbReference type="GO" id="GO:0003925">
    <property type="term" value="F:G protein activity"/>
    <property type="evidence" value="ECO:0007669"/>
    <property type="project" value="UniProtKB-EC"/>
</dbReference>
<dbReference type="AlphaFoldDB" id="A0A210PRP2"/>
<evidence type="ECO:0000313" key="5">
    <source>
        <dbReference type="EMBL" id="OWF39159.1"/>
    </source>
</evidence>
<dbReference type="PROSITE" id="PS51419">
    <property type="entry name" value="RAB"/>
    <property type="match status" value="1"/>
</dbReference>
<keyword evidence="6" id="KW-1185">Reference proteome</keyword>
<dbReference type="SMART" id="SM00175">
    <property type="entry name" value="RAB"/>
    <property type="match status" value="1"/>
</dbReference>
<evidence type="ECO:0000256" key="2">
    <source>
        <dbReference type="ARBA" id="ARBA00011984"/>
    </source>
</evidence>
<evidence type="ECO:0000256" key="4">
    <source>
        <dbReference type="ARBA" id="ARBA00048098"/>
    </source>
</evidence>
<dbReference type="Proteomes" id="UP000242188">
    <property type="component" value="Unassembled WGS sequence"/>
</dbReference>
<dbReference type="PRINTS" id="PR00449">
    <property type="entry name" value="RASTRNSFRMNG"/>
</dbReference>
<accession>A0A210PRP2</accession>
<dbReference type="PANTHER" id="PTHR45704">
    <property type="entry name" value="RAS-LIKE FAMILY MEMBER 11"/>
    <property type="match status" value="1"/>
</dbReference>
<dbReference type="SUPFAM" id="SSF52540">
    <property type="entry name" value="P-loop containing nucleoside triphosphate hydrolases"/>
    <property type="match status" value="1"/>
</dbReference>
<keyword evidence="3" id="KW-0378">Hydrolase</keyword>
<sequence>MSQKKFTNAKIVIFGASGVGKTAFAVRYITRRYIGDYDRNKEMLYTYKMTSPRDEVVTLEILDTAPECSPDDTEKNLKWADGYVMMYSVTDTPSFHEVKRFKDILFRLKGNERPMVLIANKLDLRDARAVSEAESTSLAHSLECPLFELSVADGYQGVADAMEELIVQLRRDFVKCQSAANVSSNADKPRSKLYNMKKVLKKRIGRSHSDTF</sequence>
<dbReference type="EC" id="3.6.5.2" evidence="2"/>
<protein>
    <recommendedName>
        <fullName evidence="2">small monomeric GTPase</fullName>
        <ecNumber evidence="2">3.6.5.2</ecNumber>
    </recommendedName>
</protein>
<comment type="caution">
    <text evidence="5">The sequence shown here is derived from an EMBL/GenBank/DDBJ whole genome shotgun (WGS) entry which is preliminary data.</text>
</comment>
<comment type="similarity">
    <text evidence="1">Belongs to the small GTPase superfamily. Ras family.</text>
</comment>
<dbReference type="Gene3D" id="3.40.50.300">
    <property type="entry name" value="P-loop containing nucleotide triphosphate hydrolases"/>
    <property type="match status" value="1"/>
</dbReference>
<dbReference type="PROSITE" id="PS51421">
    <property type="entry name" value="RAS"/>
    <property type="match status" value="1"/>
</dbReference>
<proteinExistence type="inferred from homology"/>
<dbReference type="Pfam" id="PF00071">
    <property type="entry name" value="Ras"/>
    <property type="match status" value="1"/>
</dbReference>
<organism evidence="5 6">
    <name type="scientific">Mizuhopecten yessoensis</name>
    <name type="common">Japanese scallop</name>
    <name type="synonym">Patinopecten yessoensis</name>
    <dbReference type="NCBI Taxonomy" id="6573"/>
    <lineage>
        <taxon>Eukaryota</taxon>
        <taxon>Metazoa</taxon>
        <taxon>Spiralia</taxon>
        <taxon>Lophotrochozoa</taxon>
        <taxon>Mollusca</taxon>
        <taxon>Bivalvia</taxon>
        <taxon>Autobranchia</taxon>
        <taxon>Pteriomorphia</taxon>
        <taxon>Pectinida</taxon>
        <taxon>Pectinoidea</taxon>
        <taxon>Pectinidae</taxon>
        <taxon>Mizuhopecten</taxon>
    </lineage>
</organism>
<dbReference type="EMBL" id="NEDP02005539">
    <property type="protein sequence ID" value="OWF39159.1"/>
    <property type="molecule type" value="Genomic_DNA"/>
</dbReference>
<dbReference type="STRING" id="6573.A0A210PRP2"/>
<name>A0A210PRP2_MIZYE</name>
<dbReference type="InterPro" id="IPR051065">
    <property type="entry name" value="Ras-related_GTPase"/>
</dbReference>
<dbReference type="SMART" id="SM00173">
    <property type="entry name" value="RAS"/>
    <property type="match status" value="1"/>
</dbReference>